<evidence type="ECO:0000313" key="3">
    <source>
        <dbReference type="Proteomes" id="UP000485058"/>
    </source>
</evidence>
<feature type="region of interest" description="Disordered" evidence="1">
    <location>
        <begin position="1"/>
        <end position="22"/>
    </location>
</feature>
<evidence type="ECO:0000256" key="1">
    <source>
        <dbReference type="SAM" id="MobiDB-lite"/>
    </source>
</evidence>
<evidence type="ECO:0000313" key="2">
    <source>
        <dbReference type="EMBL" id="GFH20572.1"/>
    </source>
</evidence>
<name>A0A699ZX86_HAELA</name>
<organism evidence="2 3">
    <name type="scientific">Haematococcus lacustris</name>
    <name type="common">Green alga</name>
    <name type="synonym">Haematococcus pluvialis</name>
    <dbReference type="NCBI Taxonomy" id="44745"/>
    <lineage>
        <taxon>Eukaryota</taxon>
        <taxon>Viridiplantae</taxon>
        <taxon>Chlorophyta</taxon>
        <taxon>core chlorophytes</taxon>
        <taxon>Chlorophyceae</taxon>
        <taxon>CS clade</taxon>
        <taxon>Chlamydomonadales</taxon>
        <taxon>Haematococcaceae</taxon>
        <taxon>Haematococcus</taxon>
    </lineage>
</organism>
<comment type="caution">
    <text evidence="2">The sequence shown here is derived from an EMBL/GenBank/DDBJ whole genome shotgun (WGS) entry which is preliminary data.</text>
</comment>
<accession>A0A699ZX86</accession>
<sequence length="166" mass="16980">MRADGQPPMASPSPAVRHASGSHALHRQCSWVAAGAGSRVGGGEAHTGRRASVEMGPMAAVLTALQQAGQAQHLPAELSMVARGPTEAAPPSAPLSSSWVAVTRPGPAGGQWTRAGLSGAVWGAPGKRWGRQCLPRPRPKLPTSFPPASLSSCMEGAWEGMQAGRP</sequence>
<proteinExistence type="predicted"/>
<dbReference type="AlphaFoldDB" id="A0A699ZX86"/>
<gene>
    <name evidence="2" type="ORF">HaLaN_17715</name>
</gene>
<reference evidence="2 3" key="1">
    <citation type="submission" date="2020-02" db="EMBL/GenBank/DDBJ databases">
        <title>Draft genome sequence of Haematococcus lacustris strain NIES-144.</title>
        <authorList>
            <person name="Morimoto D."/>
            <person name="Nakagawa S."/>
            <person name="Yoshida T."/>
            <person name="Sawayama S."/>
        </authorList>
    </citation>
    <scope>NUCLEOTIDE SEQUENCE [LARGE SCALE GENOMIC DNA]</scope>
    <source>
        <strain evidence="2 3">NIES-144</strain>
    </source>
</reference>
<protein>
    <submittedName>
        <fullName evidence="2">Uncharacterized protein</fullName>
    </submittedName>
</protein>
<dbReference type="EMBL" id="BLLF01001659">
    <property type="protein sequence ID" value="GFH20572.1"/>
    <property type="molecule type" value="Genomic_DNA"/>
</dbReference>
<dbReference type="Proteomes" id="UP000485058">
    <property type="component" value="Unassembled WGS sequence"/>
</dbReference>
<keyword evidence="3" id="KW-1185">Reference proteome</keyword>